<reference evidence="1 2" key="1">
    <citation type="journal article" date="2023" name="Science">
        <title>Complex scaffold remodeling in plant triterpene biosynthesis.</title>
        <authorList>
            <person name="De La Pena R."/>
            <person name="Hodgson H."/>
            <person name="Liu J.C."/>
            <person name="Stephenson M.J."/>
            <person name="Martin A.C."/>
            <person name="Owen C."/>
            <person name="Harkess A."/>
            <person name="Leebens-Mack J."/>
            <person name="Jimenez L.E."/>
            <person name="Osbourn A."/>
            <person name="Sattely E.S."/>
        </authorList>
    </citation>
    <scope>NUCLEOTIDE SEQUENCE [LARGE SCALE GENOMIC DNA]</scope>
    <source>
        <strain evidence="2">cv. JPN11</strain>
        <tissue evidence="1">Leaf</tissue>
    </source>
</reference>
<accession>A0ACC1XW08</accession>
<name>A0ACC1XW08_MELAZ</name>
<dbReference type="EMBL" id="CM051400">
    <property type="protein sequence ID" value="KAJ4714914.1"/>
    <property type="molecule type" value="Genomic_DNA"/>
</dbReference>
<gene>
    <name evidence="1" type="ORF">OWV82_013331</name>
</gene>
<protein>
    <submittedName>
        <fullName evidence="1">Protein transport protein SEC31-like</fullName>
    </submittedName>
</protein>
<proteinExistence type="predicted"/>
<evidence type="ECO:0000313" key="2">
    <source>
        <dbReference type="Proteomes" id="UP001164539"/>
    </source>
</evidence>
<comment type="caution">
    <text evidence="1">The sequence shown here is derived from an EMBL/GenBank/DDBJ whole genome shotgun (WGS) entry which is preliminary data.</text>
</comment>
<organism evidence="1 2">
    <name type="scientific">Melia azedarach</name>
    <name type="common">Chinaberry tree</name>
    <dbReference type="NCBI Taxonomy" id="155640"/>
    <lineage>
        <taxon>Eukaryota</taxon>
        <taxon>Viridiplantae</taxon>
        <taxon>Streptophyta</taxon>
        <taxon>Embryophyta</taxon>
        <taxon>Tracheophyta</taxon>
        <taxon>Spermatophyta</taxon>
        <taxon>Magnoliopsida</taxon>
        <taxon>eudicotyledons</taxon>
        <taxon>Gunneridae</taxon>
        <taxon>Pentapetalae</taxon>
        <taxon>rosids</taxon>
        <taxon>malvids</taxon>
        <taxon>Sapindales</taxon>
        <taxon>Meliaceae</taxon>
        <taxon>Melia</taxon>
    </lineage>
</organism>
<evidence type="ECO:0000313" key="1">
    <source>
        <dbReference type="EMBL" id="KAJ4714914.1"/>
    </source>
</evidence>
<keyword evidence="2" id="KW-1185">Reference proteome</keyword>
<sequence length="117" mass="13084">MAQNKLIFVCLLLVLIFRQEIQSIEGRHLKLARADKFAKHHTYNKIIKKEARKIYEQKNNLHGDEYPTVETSNADLSPPTEPSVGVGESMTPRPKNAEGFRPTAPGHSPGVGHSLQN</sequence>
<dbReference type="Proteomes" id="UP001164539">
    <property type="component" value="Chromosome 7"/>
</dbReference>